<comment type="similarity">
    <text evidence="1">Belongs to the peptidase S1C family.</text>
</comment>
<sequence>MHACTQGRAAAVPEVDVPEGNGSGVVWDQQGNIVTNYHVLGSVLKGLGPNALKAAAGPPRVARVTVLGTDGVQQTYDGVLVGADKSRDLAVVRINAPPEQLRPVTLGQSAPLRVGQQVLAIGCPFGFDHTLTTGVVSGLNREVQSVVGSIIPGGIQTDAAINPGNSGGPLLDSAGHLVGINTAIFTNTGTSVGVGFAIPGDMVTRIVPQLISNGRVVRPSLGIQVSTRAS</sequence>
<dbReference type="SUPFAM" id="SSF50494">
    <property type="entry name" value="Trypsin-like serine proteases"/>
    <property type="match status" value="1"/>
</dbReference>
<evidence type="ECO:0000256" key="1">
    <source>
        <dbReference type="ARBA" id="ARBA00010541"/>
    </source>
</evidence>
<dbReference type="PANTHER" id="PTHR43343">
    <property type="entry name" value="PEPTIDASE S12"/>
    <property type="match status" value="1"/>
</dbReference>
<evidence type="ECO:0000256" key="2">
    <source>
        <dbReference type="ARBA" id="ARBA00022670"/>
    </source>
</evidence>
<organism evidence="4 5">
    <name type="scientific">Dunaliella salina</name>
    <name type="common">Green alga</name>
    <name type="synonym">Protococcus salinus</name>
    <dbReference type="NCBI Taxonomy" id="3046"/>
    <lineage>
        <taxon>Eukaryota</taxon>
        <taxon>Viridiplantae</taxon>
        <taxon>Chlorophyta</taxon>
        <taxon>core chlorophytes</taxon>
        <taxon>Chlorophyceae</taxon>
        <taxon>CS clade</taxon>
        <taxon>Chlamydomonadales</taxon>
        <taxon>Dunaliellaceae</taxon>
        <taxon>Dunaliella</taxon>
    </lineage>
</organism>
<dbReference type="InterPro" id="IPR009003">
    <property type="entry name" value="Peptidase_S1_PA"/>
</dbReference>
<evidence type="ECO:0000313" key="5">
    <source>
        <dbReference type="Proteomes" id="UP000815325"/>
    </source>
</evidence>
<dbReference type="InterPro" id="IPR001940">
    <property type="entry name" value="Peptidase_S1C"/>
</dbReference>
<dbReference type="PRINTS" id="PR00834">
    <property type="entry name" value="PROTEASES2C"/>
</dbReference>
<dbReference type="EMBL" id="MU069445">
    <property type="protein sequence ID" value="KAF5843264.1"/>
    <property type="molecule type" value="Genomic_DNA"/>
</dbReference>
<dbReference type="InterPro" id="IPR043504">
    <property type="entry name" value="Peptidase_S1_PA_chymotrypsin"/>
</dbReference>
<keyword evidence="3" id="KW-0378">Hydrolase</keyword>
<dbReference type="Gene3D" id="2.40.10.10">
    <property type="entry name" value="Trypsin-like serine proteases"/>
    <property type="match status" value="2"/>
</dbReference>
<comment type="caution">
    <text evidence="4">The sequence shown here is derived from an EMBL/GenBank/DDBJ whole genome shotgun (WGS) entry which is preliminary data.</text>
</comment>
<keyword evidence="5" id="KW-1185">Reference proteome</keyword>
<protein>
    <submittedName>
        <fullName evidence="4">Trypsin-like cysteine/serine peptidase domain-containing protein</fullName>
    </submittedName>
</protein>
<accession>A0ABQ7H8T1</accession>
<proteinExistence type="inferred from homology"/>
<dbReference type="Proteomes" id="UP000815325">
    <property type="component" value="Unassembled WGS sequence"/>
</dbReference>
<evidence type="ECO:0000313" key="4">
    <source>
        <dbReference type="EMBL" id="KAF5843264.1"/>
    </source>
</evidence>
<dbReference type="InterPro" id="IPR051201">
    <property type="entry name" value="Chloro_Bact_Ser_Proteases"/>
</dbReference>
<name>A0ABQ7H8T1_DUNSA</name>
<dbReference type="Pfam" id="PF13365">
    <property type="entry name" value="Trypsin_2"/>
    <property type="match status" value="1"/>
</dbReference>
<reference evidence="4" key="1">
    <citation type="submission" date="2017-08" db="EMBL/GenBank/DDBJ databases">
        <authorList>
            <person name="Polle J.E."/>
            <person name="Barry K."/>
            <person name="Cushman J."/>
            <person name="Schmutz J."/>
            <person name="Tran D."/>
            <person name="Hathwaick L.T."/>
            <person name="Yim W.C."/>
            <person name="Jenkins J."/>
            <person name="Mckie-Krisberg Z.M."/>
            <person name="Prochnik S."/>
            <person name="Lindquist E."/>
            <person name="Dockter R.B."/>
            <person name="Adam C."/>
            <person name="Molina H."/>
            <person name="Bunkerborg J."/>
            <person name="Jin E."/>
            <person name="Buchheim M."/>
            <person name="Magnuson J."/>
        </authorList>
    </citation>
    <scope>NUCLEOTIDE SEQUENCE</scope>
    <source>
        <strain evidence="4">CCAP 19/18</strain>
    </source>
</reference>
<evidence type="ECO:0000256" key="3">
    <source>
        <dbReference type="ARBA" id="ARBA00022801"/>
    </source>
</evidence>
<gene>
    <name evidence="4" type="ORF">DUNSADRAFT_66</name>
</gene>
<keyword evidence="2" id="KW-0645">Protease</keyword>
<dbReference type="PANTHER" id="PTHR43343:SF3">
    <property type="entry name" value="PROTEASE DO-LIKE 8, CHLOROPLASTIC"/>
    <property type="match status" value="1"/>
</dbReference>